<dbReference type="SMART" id="SM00717">
    <property type="entry name" value="SANT"/>
    <property type="match status" value="1"/>
</dbReference>
<evidence type="ECO:0000259" key="6">
    <source>
        <dbReference type="PROSITE" id="PS50090"/>
    </source>
</evidence>
<dbReference type="InterPro" id="IPR001005">
    <property type="entry name" value="SANT/Myb"/>
</dbReference>
<dbReference type="Pfam" id="PF13837">
    <property type="entry name" value="Myb_DNA-bind_4"/>
    <property type="match status" value="1"/>
</dbReference>
<dbReference type="CDD" id="cd12203">
    <property type="entry name" value="GT1"/>
    <property type="match status" value="1"/>
</dbReference>
<evidence type="ECO:0000256" key="3">
    <source>
        <dbReference type="ARBA" id="ARBA00023125"/>
    </source>
</evidence>
<evidence type="ECO:0000256" key="2">
    <source>
        <dbReference type="ARBA" id="ARBA00023015"/>
    </source>
</evidence>
<comment type="caution">
    <text evidence="7">The sequence shown here is derived from an EMBL/GenBank/DDBJ whole genome shotgun (WGS) entry which is preliminary data.</text>
</comment>
<dbReference type="PROSITE" id="PS50090">
    <property type="entry name" value="MYB_LIKE"/>
    <property type="match status" value="1"/>
</dbReference>
<comment type="subcellular location">
    <subcellularLocation>
        <location evidence="1">Nucleus</location>
    </subcellularLocation>
</comment>
<evidence type="ECO:0000313" key="7">
    <source>
        <dbReference type="EMBL" id="KAL2621549.1"/>
    </source>
</evidence>
<keyword evidence="4" id="KW-0804">Transcription</keyword>
<protein>
    <recommendedName>
        <fullName evidence="6">Myb-like domain-containing protein</fullName>
    </recommendedName>
</protein>
<dbReference type="Proteomes" id="UP001605036">
    <property type="component" value="Unassembled WGS sequence"/>
</dbReference>
<gene>
    <name evidence="7" type="ORF">R1flu_001754</name>
</gene>
<evidence type="ECO:0000256" key="4">
    <source>
        <dbReference type="ARBA" id="ARBA00023163"/>
    </source>
</evidence>
<feature type="domain" description="Myb-like" evidence="6">
    <location>
        <begin position="35"/>
        <end position="99"/>
    </location>
</feature>
<organism evidence="7 8">
    <name type="scientific">Riccia fluitans</name>
    <dbReference type="NCBI Taxonomy" id="41844"/>
    <lineage>
        <taxon>Eukaryota</taxon>
        <taxon>Viridiplantae</taxon>
        <taxon>Streptophyta</taxon>
        <taxon>Embryophyta</taxon>
        <taxon>Marchantiophyta</taxon>
        <taxon>Marchantiopsida</taxon>
        <taxon>Marchantiidae</taxon>
        <taxon>Marchantiales</taxon>
        <taxon>Ricciaceae</taxon>
        <taxon>Riccia</taxon>
    </lineage>
</organism>
<sequence>MEVVVSNAIPPQQLQPSPQQLLLSEAAADESDIKTPKKRAETWVQDEIKALIALRKEMDNLFNTSKSNKHLWEQISAKMKERGYERSATMCTDKWRNLLKEYKKAKHQDRGGSAKVACYKDLEELLGDRAKAQMPLKSPVPISKLDPIVSPGKVPVRTPLNLERRLDHDGHPAALPSTDGMVHTNMVVANGIPPPQQYWRDANANGGERRAGAPTGGKVILVKSGEMARRVRIDGPFESIKESLKTAFGLRSKRAFWLEDEEGVVQTLSRDMPQGEYTLNLDPGITVKICVYDASDRLTGSTESKTLYTEEEFREFLSRRGWSGLREVGGFRDIDTLEELRSGAVYQRAGVLGP</sequence>
<accession>A0ABD1Y579</accession>
<dbReference type="Gene3D" id="1.10.10.60">
    <property type="entry name" value="Homeodomain-like"/>
    <property type="match status" value="1"/>
</dbReference>
<dbReference type="GO" id="GO:0010468">
    <property type="term" value="P:regulation of gene expression"/>
    <property type="evidence" value="ECO:0007669"/>
    <property type="project" value="UniProtKB-ARBA"/>
</dbReference>
<keyword evidence="8" id="KW-1185">Reference proteome</keyword>
<dbReference type="InterPro" id="IPR058943">
    <property type="entry name" value="GT-1/4_C"/>
</dbReference>
<dbReference type="InterPro" id="IPR044822">
    <property type="entry name" value="Myb_DNA-bind_4"/>
</dbReference>
<keyword evidence="3" id="KW-0238">DNA-binding</keyword>
<name>A0ABD1Y579_9MARC</name>
<dbReference type="AlphaFoldDB" id="A0ABD1Y579"/>
<proteinExistence type="predicted"/>
<reference evidence="7 8" key="1">
    <citation type="submission" date="2024-09" db="EMBL/GenBank/DDBJ databases">
        <title>Chromosome-scale assembly of Riccia fluitans.</title>
        <authorList>
            <person name="Paukszto L."/>
            <person name="Sawicki J."/>
            <person name="Karawczyk K."/>
            <person name="Piernik-Szablinska J."/>
            <person name="Szczecinska M."/>
            <person name="Mazdziarz M."/>
        </authorList>
    </citation>
    <scope>NUCLEOTIDE SEQUENCE [LARGE SCALE GENOMIC DNA]</scope>
    <source>
        <strain evidence="7">Rf_01</strain>
        <tissue evidence="7">Aerial parts of the thallus</tissue>
    </source>
</reference>
<dbReference type="GO" id="GO:0003677">
    <property type="term" value="F:DNA binding"/>
    <property type="evidence" value="ECO:0007669"/>
    <property type="project" value="UniProtKB-KW"/>
</dbReference>
<evidence type="ECO:0000256" key="5">
    <source>
        <dbReference type="ARBA" id="ARBA00023242"/>
    </source>
</evidence>
<evidence type="ECO:0000256" key="1">
    <source>
        <dbReference type="ARBA" id="ARBA00004123"/>
    </source>
</evidence>
<dbReference type="PANTHER" id="PTHR21654:SF84">
    <property type="entry name" value="SI:DKEY-66I24.7"/>
    <property type="match status" value="1"/>
</dbReference>
<keyword evidence="2" id="KW-0805">Transcription regulation</keyword>
<dbReference type="GO" id="GO:0005634">
    <property type="term" value="C:nucleus"/>
    <property type="evidence" value="ECO:0007669"/>
    <property type="project" value="UniProtKB-SubCell"/>
</dbReference>
<dbReference type="PANTHER" id="PTHR21654">
    <property type="entry name" value="FI21293P1"/>
    <property type="match status" value="1"/>
</dbReference>
<dbReference type="EMBL" id="JBHFFA010000006">
    <property type="protein sequence ID" value="KAL2621549.1"/>
    <property type="molecule type" value="Genomic_DNA"/>
</dbReference>
<dbReference type="Pfam" id="PF26214">
    <property type="entry name" value="Ubiquitin_GT-1"/>
    <property type="match status" value="1"/>
</dbReference>
<evidence type="ECO:0000313" key="8">
    <source>
        <dbReference type="Proteomes" id="UP001605036"/>
    </source>
</evidence>
<keyword evidence="5" id="KW-0539">Nucleus</keyword>